<feature type="domain" description="N-acetyltransferase" evidence="1">
    <location>
        <begin position="1"/>
        <end position="114"/>
    </location>
</feature>
<evidence type="ECO:0000313" key="2">
    <source>
        <dbReference type="EMBL" id="SEE93679.1"/>
    </source>
</evidence>
<dbReference type="Proteomes" id="UP000182725">
    <property type="component" value="Unassembled WGS sequence"/>
</dbReference>
<accession>A0A1H5MWE5</accession>
<dbReference type="PROSITE" id="PS51186">
    <property type="entry name" value="GNAT"/>
    <property type="match status" value="1"/>
</dbReference>
<dbReference type="AlphaFoldDB" id="A0A1H5MWE5"/>
<evidence type="ECO:0000259" key="1">
    <source>
        <dbReference type="PROSITE" id="PS51186"/>
    </source>
</evidence>
<reference evidence="2 3" key="1">
    <citation type="submission" date="2016-10" db="EMBL/GenBank/DDBJ databases">
        <authorList>
            <person name="de Groot N.N."/>
        </authorList>
    </citation>
    <scope>NUCLEOTIDE SEQUENCE [LARGE SCALE GENOMIC DNA]</scope>
    <source>
        <strain evidence="2 3">DSM 22274</strain>
    </source>
</reference>
<dbReference type="SUPFAM" id="SSF55729">
    <property type="entry name" value="Acyl-CoA N-acyltransferases (Nat)"/>
    <property type="match status" value="1"/>
</dbReference>
<dbReference type="Gene3D" id="3.40.630.30">
    <property type="match status" value="1"/>
</dbReference>
<keyword evidence="2" id="KW-0808">Transferase</keyword>
<sequence>MGVRAREKFTRQIVRFAVLGREVNGFALTVDGGECVARLAMLALQPHKSSQGGGRALLADALLRASEAGYRRFELQVREGNTKAIRLYESAGLTQVGLREDHPLGGLPMLTFACCLV</sequence>
<name>A0A1H5MWE5_9MICC</name>
<dbReference type="InterPro" id="IPR000182">
    <property type="entry name" value="GNAT_dom"/>
</dbReference>
<dbReference type="GO" id="GO:0016747">
    <property type="term" value="F:acyltransferase activity, transferring groups other than amino-acyl groups"/>
    <property type="evidence" value="ECO:0007669"/>
    <property type="project" value="InterPro"/>
</dbReference>
<dbReference type="EMBL" id="FNTV01000001">
    <property type="protein sequence ID" value="SEE93679.1"/>
    <property type="molecule type" value="Genomic_DNA"/>
</dbReference>
<evidence type="ECO:0000313" key="3">
    <source>
        <dbReference type="Proteomes" id="UP000182725"/>
    </source>
</evidence>
<proteinExistence type="predicted"/>
<gene>
    <name evidence="2" type="ORF">SAMN04489740_3196</name>
</gene>
<dbReference type="Pfam" id="PF00583">
    <property type="entry name" value="Acetyltransf_1"/>
    <property type="match status" value="1"/>
</dbReference>
<dbReference type="InterPro" id="IPR016181">
    <property type="entry name" value="Acyl_CoA_acyltransferase"/>
</dbReference>
<organism evidence="2 3">
    <name type="scientific">Arthrobacter alpinus</name>
    <dbReference type="NCBI Taxonomy" id="656366"/>
    <lineage>
        <taxon>Bacteria</taxon>
        <taxon>Bacillati</taxon>
        <taxon>Actinomycetota</taxon>
        <taxon>Actinomycetes</taxon>
        <taxon>Micrococcales</taxon>
        <taxon>Micrococcaceae</taxon>
        <taxon>Arthrobacter</taxon>
    </lineage>
</organism>
<protein>
    <submittedName>
        <fullName evidence="2">Acetyltransferase (GNAT) family protein</fullName>
    </submittedName>
</protein>